<dbReference type="PANTHER" id="PTHR30408">
    <property type="entry name" value="TYPE-1 RESTRICTION ENZYME ECOKI SPECIFICITY PROTEIN"/>
    <property type="match status" value="1"/>
</dbReference>
<protein>
    <recommendedName>
        <fullName evidence="4">Type I restriction modification DNA specificity domain-containing protein</fullName>
    </recommendedName>
</protein>
<evidence type="ECO:0000256" key="2">
    <source>
        <dbReference type="ARBA" id="ARBA00022747"/>
    </source>
</evidence>
<gene>
    <name evidence="5" type="ORF">XhyaCFBP1156_12880</name>
</gene>
<dbReference type="AlphaFoldDB" id="A0A2S7EUZ3"/>
<dbReference type="InterPro" id="IPR052021">
    <property type="entry name" value="Type-I_RS_S_subunit"/>
</dbReference>
<evidence type="ECO:0000256" key="1">
    <source>
        <dbReference type="ARBA" id="ARBA00010923"/>
    </source>
</evidence>
<comment type="similarity">
    <text evidence="1">Belongs to the type-I restriction system S methylase family.</text>
</comment>
<dbReference type="SUPFAM" id="SSF116734">
    <property type="entry name" value="DNA methylase specificity domain"/>
    <property type="match status" value="2"/>
</dbReference>
<dbReference type="PANTHER" id="PTHR30408:SF12">
    <property type="entry name" value="TYPE I RESTRICTION ENZYME MJAVIII SPECIFICITY SUBUNIT"/>
    <property type="match status" value="1"/>
</dbReference>
<keyword evidence="3" id="KW-0238">DNA-binding</keyword>
<dbReference type="RefSeq" id="WP_104558599.1">
    <property type="nucleotide sequence ID" value="NZ_JBHRWS010000001.1"/>
</dbReference>
<feature type="domain" description="Type I restriction modification DNA specificity" evidence="4">
    <location>
        <begin position="3"/>
        <end position="171"/>
    </location>
</feature>
<dbReference type="InterPro" id="IPR000055">
    <property type="entry name" value="Restrct_endonuc_typeI_TRD"/>
</dbReference>
<dbReference type="EMBL" id="MDEG01000011">
    <property type="protein sequence ID" value="PPU96926.1"/>
    <property type="molecule type" value="Genomic_DNA"/>
</dbReference>
<comment type="caution">
    <text evidence="5">The sequence shown here is derived from an EMBL/GenBank/DDBJ whole genome shotgun (WGS) entry which is preliminary data.</text>
</comment>
<name>A0A2S7EUZ3_9XANT</name>
<evidence type="ECO:0000256" key="3">
    <source>
        <dbReference type="ARBA" id="ARBA00023125"/>
    </source>
</evidence>
<organism evidence="5 6">
    <name type="scientific">Xanthomonas hyacinthi</name>
    <dbReference type="NCBI Taxonomy" id="56455"/>
    <lineage>
        <taxon>Bacteria</taxon>
        <taxon>Pseudomonadati</taxon>
        <taxon>Pseudomonadota</taxon>
        <taxon>Gammaproteobacteria</taxon>
        <taxon>Lysobacterales</taxon>
        <taxon>Lysobacteraceae</taxon>
        <taxon>Xanthomonas</taxon>
    </lineage>
</organism>
<dbReference type="InterPro" id="IPR044946">
    <property type="entry name" value="Restrct_endonuc_typeI_TRD_sf"/>
</dbReference>
<dbReference type="Pfam" id="PF01420">
    <property type="entry name" value="Methylase_S"/>
    <property type="match status" value="1"/>
</dbReference>
<dbReference type="Gene3D" id="3.90.220.20">
    <property type="entry name" value="DNA methylase specificity domains"/>
    <property type="match status" value="2"/>
</dbReference>
<evidence type="ECO:0000313" key="6">
    <source>
        <dbReference type="Proteomes" id="UP000238261"/>
    </source>
</evidence>
<keyword evidence="6" id="KW-1185">Reference proteome</keyword>
<dbReference type="GO" id="GO:0003677">
    <property type="term" value="F:DNA binding"/>
    <property type="evidence" value="ECO:0007669"/>
    <property type="project" value="UniProtKB-KW"/>
</dbReference>
<evidence type="ECO:0000313" key="5">
    <source>
        <dbReference type="EMBL" id="PPU96926.1"/>
    </source>
</evidence>
<dbReference type="GO" id="GO:0009307">
    <property type="term" value="P:DNA restriction-modification system"/>
    <property type="evidence" value="ECO:0007669"/>
    <property type="project" value="UniProtKB-KW"/>
</dbReference>
<accession>A0A2S7EUZ3</accession>
<proteinExistence type="inferred from homology"/>
<sequence>MREAWSKVAIADIADVARGGSPRPISRFITHESDGVNWIKISDTEKGGRYIGSTAEKIRRDGVRHSRWVDEGDFLLSNSMSFGRPYILRISGCIHDGWLVLKPDYERVDQGYLYYVLSSPEAFAQFDRRAAGSTVRNLNIDLVSAVMIPLPPLDEQKRIVAVLDKAFAALDRARANSEESLQAAEGLLRRALGDEFEAIASQSSSLALQDVVHPDCGLSYGIVQPGDEVSDGLPIVRPVDLTQREVGLAGLKRIDLRAARGYARTTLQGGELLLCVRGSTGAISVAADELAGANVTRGIVPIRFDPTRVLRDFAYFQFCFGAIRSEIAEKTYGAALMQINIKDLRNLRFVVPDIAVQREVIARSEALLNSATALRTSYKAQIADIAALRESLLEAAFSGQLS</sequence>
<dbReference type="CDD" id="cd17283">
    <property type="entry name" value="RMtype1_S_Hpy180ORF7835P_TRD2-CR2_like"/>
    <property type="match status" value="1"/>
</dbReference>
<reference evidence="6" key="1">
    <citation type="submission" date="2016-08" db="EMBL/GenBank/DDBJ databases">
        <authorList>
            <person name="Merda D."/>
            <person name="Briand M."/>
            <person name="Taghouti G."/>
            <person name="Carrere S."/>
            <person name="Gouzy J."/>
            <person name="Portier P."/>
            <person name="Jacques M.-A."/>
            <person name="Fischer-Le Saux M."/>
        </authorList>
    </citation>
    <scope>NUCLEOTIDE SEQUENCE [LARGE SCALE GENOMIC DNA]</scope>
    <source>
        <strain evidence="6">CFBP1156</strain>
    </source>
</reference>
<dbReference type="Proteomes" id="UP000238261">
    <property type="component" value="Unassembled WGS sequence"/>
</dbReference>
<keyword evidence="2" id="KW-0680">Restriction system</keyword>
<evidence type="ECO:0000259" key="4">
    <source>
        <dbReference type="Pfam" id="PF01420"/>
    </source>
</evidence>